<dbReference type="PANTHER" id="PTHR12526:SF640">
    <property type="entry name" value="COLANIC ACID BIOSYNTHESIS GLYCOSYLTRANSFERASE WCAL-RELATED"/>
    <property type="match status" value="1"/>
</dbReference>
<dbReference type="GO" id="GO:0016757">
    <property type="term" value="F:glycosyltransferase activity"/>
    <property type="evidence" value="ECO:0007669"/>
    <property type="project" value="UniProtKB-KW"/>
</dbReference>
<comment type="caution">
    <text evidence="6">The sequence shown here is derived from an EMBL/GenBank/DDBJ whole genome shotgun (WGS) entry which is preliminary data.</text>
</comment>
<dbReference type="AlphaFoldDB" id="A0A5D4XI30"/>
<dbReference type="SUPFAM" id="SSF53756">
    <property type="entry name" value="UDP-Glycosyltransferase/glycogen phosphorylase"/>
    <property type="match status" value="1"/>
</dbReference>
<dbReference type="CDD" id="cd03801">
    <property type="entry name" value="GT4_PimA-like"/>
    <property type="match status" value="1"/>
</dbReference>
<keyword evidence="7" id="KW-1185">Reference proteome</keyword>
<evidence type="ECO:0000256" key="3">
    <source>
        <dbReference type="ARBA" id="ARBA00022679"/>
    </source>
</evidence>
<dbReference type="InterPro" id="IPR028098">
    <property type="entry name" value="Glyco_trans_4-like_N"/>
</dbReference>
<evidence type="ECO:0000259" key="5">
    <source>
        <dbReference type="Pfam" id="PF13439"/>
    </source>
</evidence>
<dbReference type="Pfam" id="PF13439">
    <property type="entry name" value="Glyco_transf_4"/>
    <property type="match status" value="1"/>
</dbReference>
<dbReference type="Proteomes" id="UP000324973">
    <property type="component" value="Unassembled WGS sequence"/>
</dbReference>
<dbReference type="GO" id="GO:1901135">
    <property type="term" value="P:carbohydrate derivative metabolic process"/>
    <property type="evidence" value="ECO:0007669"/>
    <property type="project" value="UniProtKB-ARBA"/>
</dbReference>
<accession>A0A5D4XI30</accession>
<dbReference type="EMBL" id="VTFT01000002">
    <property type="protein sequence ID" value="TYT23585.1"/>
    <property type="molecule type" value="Genomic_DNA"/>
</dbReference>
<comment type="similarity">
    <text evidence="1">Belongs to the glycosyltransferase group 1 family. Glycosyltransferase 4 subfamily.</text>
</comment>
<protein>
    <submittedName>
        <fullName evidence="6">Glycosyltransferase family 4 protein</fullName>
    </submittedName>
</protein>
<keyword evidence="3 6" id="KW-0808">Transferase</keyword>
<evidence type="ECO:0000256" key="2">
    <source>
        <dbReference type="ARBA" id="ARBA00022676"/>
    </source>
</evidence>
<evidence type="ECO:0000256" key="1">
    <source>
        <dbReference type="ARBA" id="ARBA00009481"/>
    </source>
</evidence>
<dbReference type="Pfam" id="PF13692">
    <property type="entry name" value="Glyco_trans_1_4"/>
    <property type="match status" value="1"/>
</dbReference>
<feature type="compositionally biased region" description="Basic and acidic residues" evidence="4">
    <location>
        <begin position="1"/>
        <end position="10"/>
    </location>
</feature>
<dbReference type="Gene3D" id="3.40.50.2000">
    <property type="entry name" value="Glycogen Phosphorylase B"/>
    <property type="match status" value="2"/>
</dbReference>
<evidence type="ECO:0000313" key="7">
    <source>
        <dbReference type="Proteomes" id="UP000324973"/>
    </source>
</evidence>
<keyword evidence="2" id="KW-0328">Glycosyltransferase</keyword>
<feature type="domain" description="Glycosyltransferase subfamily 4-like N-terminal" evidence="5">
    <location>
        <begin position="80"/>
        <end position="230"/>
    </location>
</feature>
<organism evidence="6 7">
    <name type="scientific">Luteimonas viscosa</name>
    <dbReference type="NCBI Taxonomy" id="1132694"/>
    <lineage>
        <taxon>Bacteria</taxon>
        <taxon>Pseudomonadati</taxon>
        <taxon>Pseudomonadota</taxon>
        <taxon>Gammaproteobacteria</taxon>
        <taxon>Lysobacterales</taxon>
        <taxon>Lysobacteraceae</taxon>
        <taxon>Luteimonas</taxon>
    </lineage>
</organism>
<name>A0A5D4XI30_9GAMM</name>
<dbReference type="PANTHER" id="PTHR12526">
    <property type="entry name" value="GLYCOSYLTRANSFERASE"/>
    <property type="match status" value="1"/>
</dbReference>
<gene>
    <name evidence="6" type="ORF">FZO89_15160</name>
</gene>
<dbReference type="RefSeq" id="WP_149104281.1">
    <property type="nucleotide sequence ID" value="NZ_VTFT01000002.1"/>
</dbReference>
<reference evidence="6 7" key="1">
    <citation type="submission" date="2019-08" db="EMBL/GenBank/DDBJ databases">
        <title>Luteimonas viscosus sp. nov., isolated from soil of a sunflower field.</title>
        <authorList>
            <person name="Jianli Z."/>
            <person name="Ying Z."/>
        </authorList>
    </citation>
    <scope>NUCLEOTIDE SEQUENCE [LARGE SCALE GENOMIC DNA]</scope>
    <source>
        <strain evidence="6 7">XBU10</strain>
    </source>
</reference>
<evidence type="ECO:0000313" key="6">
    <source>
        <dbReference type="EMBL" id="TYT23585.1"/>
    </source>
</evidence>
<proteinExistence type="inferred from homology"/>
<sequence length="431" mass="47372">MRRTGRELDAAGRQAGSSVLPGDRRSPVARIGWRPQLRQRHDGADCGASPAAGIRSGTDPAMKVLHLTLSYSHGGRREAIAALALGLRELGVASHLGCLDAFGSEAAERTLFDGCLDLERRGLFDRSAWRRLRDYCREQAIDVIHAHDAASEAMAALAMRRNSPALLMSFHRTRGLETARFRDRVRNALVGLRVGAVVTASKERLRHYIDNNYFDPAKVSCIPLGIDLERFRPDPVLRARTRRHIGAGEGTLVVGTVGHFGPEKGVDLAIGAFHEFMRRQPGRDARLLVLGRGDAAQEAQVRSLVAEDLADRVHFCGFQADPQHWFPGFDVLLHGARDEAFGLVLAEAQACGVPVVAARVGGIPEVVLDRRTGRLAPVPEVDSLADALQQVGASTTYRAELARQAVEHAREQFSRQRYAGEFLRIYRRLLD</sequence>
<evidence type="ECO:0000256" key="4">
    <source>
        <dbReference type="SAM" id="MobiDB-lite"/>
    </source>
</evidence>
<dbReference type="OrthoDB" id="9802524at2"/>
<feature type="region of interest" description="Disordered" evidence="4">
    <location>
        <begin position="1"/>
        <end position="26"/>
    </location>
</feature>